<sequence length="519" mass="56269">VTNEGHLGCDILIPNDTSISRHHADLTTGACDLSMIVHPNYYTPLSVNDANSRFGTFVDGEAISAPEPFEVTASCTLTFGAQKAPFALTWQPIIVRCSGMRAAAKAQLFHALHLLDFRVSTDVNQHYTYLVAQRLHPTQKALLALTTGCQIISDQWVHALATDAARLRALEMQLEFPDAQDAFPVPANPAFFEARLHPTPPAVELFDPKHWQPLVQRRTVWQGWVMVTIQAEQFAQLHPLVEAGGGTLVLKDTVVGPEAMAVVDHSTLLALEVTHPASQWAFVLPPEWPGATAMNPASSNNTAKCQREAQAIVHRRLRWVAVSEEDLKACLILGHTHSLDAELAQGTKADPLYRSPSRLPRATCALHLPVPTTTASITTDQSATTTTSPPVHTSNVKLELYQTPPAASTTLPTSNVLLPDSDDEPPADNADSGHDTDFAGGPSPPRLPVAHTVWHNALPARSTQGQGLIQVIRASLVQTRPMPLASVGNAADLQASSSVPNFKRFHKTQHTFGLEPYPQ</sequence>
<name>A0A9W8B2G1_9FUNG</name>
<dbReference type="GO" id="GO:0007095">
    <property type="term" value="P:mitotic G2 DNA damage checkpoint signaling"/>
    <property type="evidence" value="ECO:0007669"/>
    <property type="project" value="InterPro"/>
</dbReference>
<evidence type="ECO:0000256" key="7">
    <source>
        <dbReference type="ARBA" id="ARBA00044757"/>
    </source>
</evidence>
<evidence type="ECO:0000256" key="5">
    <source>
        <dbReference type="ARBA" id="ARBA00023204"/>
    </source>
</evidence>
<comment type="subcellular location">
    <subcellularLocation>
        <location evidence="2">Chromosome</location>
    </subcellularLocation>
    <subcellularLocation>
        <location evidence="1">Nucleus</location>
    </subcellularLocation>
</comment>
<dbReference type="GO" id="GO:0005694">
    <property type="term" value="C:chromosome"/>
    <property type="evidence" value="ECO:0007669"/>
    <property type="project" value="UniProtKB-SubCell"/>
</dbReference>
<evidence type="ECO:0000313" key="10">
    <source>
        <dbReference type="EMBL" id="KAJ1972497.1"/>
    </source>
</evidence>
<organism evidence="10 11">
    <name type="scientific">Dimargaris verticillata</name>
    <dbReference type="NCBI Taxonomy" id="2761393"/>
    <lineage>
        <taxon>Eukaryota</taxon>
        <taxon>Fungi</taxon>
        <taxon>Fungi incertae sedis</taxon>
        <taxon>Zoopagomycota</taxon>
        <taxon>Kickxellomycotina</taxon>
        <taxon>Dimargaritomycetes</taxon>
        <taxon>Dimargaritales</taxon>
        <taxon>Dimargaritaceae</taxon>
        <taxon>Dimargaris</taxon>
    </lineage>
</organism>
<evidence type="ECO:0000256" key="8">
    <source>
        <dbReference type="SAM" id="MobiDB-lite"/>
    </source>
</evidence>
<dbReference type="AlphaFoldDB" id="A0A9W8B2G1"/>
<dbReference type="GO" id="GO:0000724">
    <property type="term" value="P:double-strand break repair via homologous recombination"/>
    <property type="evidence" value="ECO:0007669"/>
    <property type="project" value="TreeGrafter"/>
</dbReference>
<feature type="compositionally biased region" description="Low complexity" evidence="8">
    <location>
        <begin position="403"/>
        <end position="414"/>
    </location>
</feature>
<feature type="region of interest" description="Disordered" evidence="8">
    <location>
        <begin position="375"/>
        <end position="448"/>
    </location>
</feature>
<reference evidence="10" key="1">
    <citation type="submission" date="2022-07" db="EMBL/GenBank/DDBJ databases">
        <title>Phylogenomic reconstructions and comparative analyses of Kickxellomycotina fungi.</title>
        <authorList>
            <person name="Reynolds N.K."/>
            <person name="Stajich J.E."/>
            <person name="Barry K."/>
            <person name="Grigoriev I.V."/>
            <person name="Crous P."/>
            <person name="Smith M.E."/>
        </authorList>
    </citation>
    <scope>NUCLEOTIDE SEQUENCE</scope>
    <source>
        <strain evidence="10">RSA 567</strain>
    </source>
</reference>
<accession>A0A9W8B2G1</accession>
<dbReference type="GO" id="GO:0003684">
    <property type="term" value="F:damaged DNA binding"/>
    <property type="evidence" value="ECO:0007669"/>
    <property type="project" value="TreeGrafter"/>
</dbReference>
<proteinExistence type="inferred from homology"/>
<dbReference type="InterPro" id="IPR000253">
    <property type="entry name" value="FHA_dom"/>
</dbReference>
<dbReference type="PANTHER" id="PTHR12162:SF0">
    <property type="entry name" value="NIBRIN"/>
    <property type="match status" value="1"/>
</dbReference>
<protein>
    <recommendedName>
        <fullName evidence="9">FHA domain-containing protein</fullName>
    </recommendedName>
</protein>
<comment type="similarity">
    <text evidence="7">Belongs to the Nibrin family.</text>
</comment>
<keyword evidence="3" id="KW-0158">Chromosome</keyword>
<evidence type="ECO:0000256" key="2">
    <source>
        <dbReference type="ARBA" id="ARBA00004286"/>
    </source>
</evidence>
<feature type="non-terminal residue" evidence="10">
    <location>
        <position position="519"/>
    </location>
</feature>
<evidence type="ECO:0000256" key="1">
    <source>
        <dbReference type="ARBA" id="ARBA00004123"/>
    </source>
</evidence>
<evidence type="ECO:0000313" key="11">
    <source>
        <dbReference type="Proteomes" id="UP001151582"/>
    </source>
</evidence>
<evidence type="ECO:0000256" key="6">
    <source>
        <dbReference type="ARBA" id="ARBA00023242"/>
    </source>
</evidence>
<dbReference type="CDD" id="cd22667">
    <property type="entry name" value="FHA_NBN"/>
    <property type="match status" value="1"/>
</dbReference>
<dbReference type="PROSITE" id="PS50006">
    <property type="entry name" value="FHA_DOMAIN"/>
    <property type="match status" value="1"/>
</dbReference>
<dbReference type="Proteomes" id="UP001151582">
    <property type="component" value="Unassembled WGS sequence"/>
</dbReference>
<keyword evidence="6" id="KW-0539">Nucleus</keyword>
<comment type="caution">
    <text evidence="10">The sequence shown here is derived from an EMBL/GenBank/DDBJ whole genome shotgun (WGS) entry which is preliminary data.</text>
</comment>
<evidence type="ECO:0000256" key="3">
    <source>
        <dbReference type="ARBA" id="ARBA00022454"/>
    </source>
</evidence>
<evidence type="ECO:0000256" key="4">
    <source>
        <dbReference type="ARBA" id="ARBA00022763"/>
    </source>
</evidence>
<dbReference type="Pfam" id="PF00498">
    <property type="entry name" value="FHA"/>
    <property type="match status" value="1"/>
</dbReference>
<dbReference type="GO" id="GO:0030870">
    <property type="term" value="C:Mre11 complex"/>
    <property type="evidence" value="ECO:0007669"/>
    <property type="project" value="InterPro"/>
</dbReference>
<keyword evidence="5" id="KW-0234">DNA repair</keyword>
<gene>
    <name evidence="10" type="ORF">H4R34_005390</name>
</gene>
<evidence type="ECO:0000259" key="9">
    <source>
        <dbReference type="PROSITE" id="PS50006"/>
    </source>
</evidence>
<feature type="domain" description="FHA" evidence="9">
    <location>
        <begin position="1"/>
        <end position="63"/>
    </location>
</feature>
<feature type="compositionally biased region" description="Low complexity" evidence="8">
    <location>
        <begin position="375"/>
        <end position="390"/>
    </location>
</feature>
<dbReference type="InterPro" id="IPR036420">
    <property type="entry name" value="BRCT_dom_sf"/>
</dbReference>
<dbReference type="Gene3D" id="3.40.50.10190">
    <property type="entry name" value="BRCT domain"/>
    <property type="match status" value="1"/>
</dbReference>
<dbReference type="InterPro" id="IPR008984">
    <property type="entry name" value="SMAD_FHA_dom_sf"/>
</dbReference>
<dbReference type="EMBL" id="JANBQB010001042">
    <property type="protein sequence ID" value="KAJ1972497.1"/>
    <property type="molecule type" value="Genomic_DNA"/>
</dbReference>
<keyword evidence="11" id="KW-1185">Reference proteome</keyword>
<dbReference type="OrthoDB" id="552194at2759"/>
<dbReference type="SUPFAM" id="SSF49879">
    <property type="entry name" value="SMAD/FHA domain"/>
    <property type="match status" value="1"/>
</dbReference>
<dbReference type="InterPro" id="IPR040227">
    <property type="entry name" value="Nibrin-rel"/>
</dbReference>
<keyword evidence="4" id="KW-0227">DNA damage</keyword>
<dbReference type="PANTHER" id="PTHR12162">
    <property type="entry name" value="NIBRIN-RELATED"/>
    <property type="match status" value="1"/>
</dbReference>
<dbReference type="SUPFAM" id="SSF52113">
    <property type="entry name" value="BRCT domain"/>
    <property type="match status" value="1"/>
</dbReference>
<dbReference type="Gene3D" id="2.60.200.20">
    <property type="match status" value="1"/>
</dbReference>